<dbReference type="InterPro" id="IPR052155">
    <property type="entry name" value="Biofilm_reg_signaling"/>
</dbReference>
<dbReference type="InterPro" id="IPR029016">
    <property type="entry name" value="GAF-like_dom_sf"/>
</dbReference>
<dbReference type="InterPro" id="IPR013767">
    <property type="entry name" value="PAS_fold"/>
</dbReference>
<evidence type="ECO:0000256" key="6">
    <source>
        <dbReference type="ARBA" id="ARBA00022777"/>
    </source>
</evidence>
<dbReference type="PROSITE" id="PS50109">
    <property type="entry name" value="HIS_KIN"/>
    <property type="match status" value="1"/>
</dbReference>
<keyword evidence="9" id="KW-0902">Two-component regulatory system</keyword>
<dbReference type="GO" id="GO:0000155">
    <property type="term" value="F:phosphorelay sensor kinase activity"/>
    <property type="evidence" value="ECO:0007669"/>
    <property type="project" value="InterPro"/>
</dbReference>
<dbReference type="CDD" id="cd16917">
    <property type="entry name" value="HATPase_UhpB-NarQ-NarX-like"/>
    <property type="match status" value="1"/>
</dbReference>
<comment type="subcellular location">
    <subcellularLocation>
        <location evidence="1">Membrane</location>
        <topology evidence="1">Multi-pass membrane protein</topology>
    </subcellularLocation>
</comment>
<dbReference type="SMART" id="SM00091">
    <property type="entry name" value="PAS"/>
    <property type="match status" value="5"/>
</dbReference>
<evidence type="ECO:0000256" key="12">
    <source>
        <dbReference type="SAM" id="Phobius"/>
    </source>
</evidence>
<dbReference type="Gene3D" id="3.30.450.20">
    <property type="entry name" value="PAS domain"/>
    <property type="match status" value="5"/>
</dbReference>
<keyword evidence="4 12" id="KW-0812">Transmembrane</keyword>
<keyword evidence="8 12" id="KW-1133">Transmembrane helix</keyword>
<dbReference type="InterPro" id="IPR038318">
    <property type="entry name" value="KdpD_sf"/>
</dbReference>
<feature type="transmembrane region" description="Helical" evidence="12">
    <location>
        <begin position="49"/>
        <end position="66"/>
    </location>
</feature>
<dbReference type="PANTHER" id="PTHR44757:SF2">
    <property type="entry name" value="BIOFILM ARCHITECTURE MAINTENANCE PROTEIN MBAA"/>
    <property type="match status" value="1"/>
</dbReference>
<feature type="domain" description="PAC" evidence="15">
    <location>
        <begin position="207"/>
        <end position="259"/>
    </location>
</feature>
<dbReference type="Pfam" id="PF07730">
    <property type="entry name" value="HisKA_3"/>
    <property type="match status" value="1"/>
</dbReference>
<dbReference type="AlphaFoldDB" id="A0A6J4QB72"/>
<dbReference type="Gene3D" id="1.20.120.620">
    <property type="entry name" value="Backbone structure of the membrane domain of e. Coli histidine kinase receptor kdpd"/>
    <property type="match status" value="1"/>
</dbReference>
<dbReference type="InterPro" id="IPR000700">
    <property type="entry name" value="PAS-assoc_C"/>
</dbReference>
<keyword evidence="10 12" id="KW-0472">Membrane</keyword>
<dbReference type="Pfam" id="PF08447">
    <property type="entry name" value="PAS_3"/>
    <property type="match status" value="2"/>
</dbReference>
<dbReference type="GO" id="GO:0016020">
    <property type="term" value="C:membrane"/>
    <property type="evidence" value="ECO:0007669"/>
    <property type="project" value="UniProtKB-SubCell"/>
</dbReference>
<feature type="domain" description="PAS" evidence="14">
    <location>
        <begin position="256"/>
        <end position="329"/>
    </location>
</feature>
<feature type="transmembrane region" description="Helical" evidence="12">
    <location>
        <begin position="23"/>
        <end position="43"/>
    </location>
</feature>
<dbReference type="Gene3D" id="2.10.70.100">
    <property type="match status" value="1"/>
</dbReference>
<dbReference type="InterPro" id="IPR035965">
    <property type="entry name" value="PAS-like_dom_sf"/>
</dbReference>
<dbReference type="InterPro" id="IPR036890">
    <property type="entry name" value="HATPase_C_sf"/>
</dbReference>
<protein>
    <submittedName>
        <fullName evidence="16">Uncharacterized protein</fullName>
    </submittedName>
</protein>
<feature type="domain" description="PAS" evidence="14">
    <location>
        <begin position="132"/>
        <end position="205"/>
    </location>
</feature>
<organism evidence="16">
    <name type="scientific">uncultured Rubrobacteraceae bacterium</name>
    <dbReference type="NCBI Taxonomy" id="349277"/>
    <lineage>
        <taxon>Bacteria</taxon>
        <taxon>Bacillati</taxon>
        <taxon>Actinomycetota</taxon>
        <taxon>Rubrobacteria</taxon>
        <taxon>Rubrobacterales</taxon>
        <taxon>Rubrobacteraceae</taxon>
        <taxon>environmental samples</taxon>
    </lineage>
</organism>
<sequence length="1156" mass="128703">MPPAPTKMTSTAPAGPSDRTSRAVRYGLAAVAVGLAAAVKWFVDPALEAESPFLLFVVAIVVGAWFGGLGPGLFATGLALVVCDYLFLTPLYALGTDDLGRLFDLLLFGGVGVAVSAIVASMHAARLRSAASERRFRLLVQGARDYAILMLSPDGRVMSWNEGARRILGYEEEDILGEHFSTFFTPEDRREGRPDRELRRAIEGATVSEETWAVRKDGSRLWANGSTEAITDDEGNLEGIVKVLRDRTEARHAEEELRLKDRALSASANGIVITDPNLPDNPVVYANPAFTRMTGYSSGEAVGRNCRFLQGDDHDQLALGELRAAIREGRTCEVVLRNYRKDGSLFFNELTVSPVFDDGGRLVRFVGVQDDITEMRRAEDALRVQAEASEVLATPLSYEARLVSLARLVVPRLADWCAVDVVEEDGLVRRLAVEHQDPEKVALAYEIQRRYPAPADASQGVPHVLRTGEAEIMEEIPDEFLVQGVRDKRQLGMLRELGLRSYMIVPMIARGRTLGAITLVSAESGRRYGPEDLEQAETLVRRAAMVVDNARLYEEARREIAEREKAQDELRQSEDRLRLATETTRLGTFDFDPVTGGLLWDARCKEIFGLPPDAEVDYETFQAGLHPDDRDRADRAVRRALDPAGDGAFEIEYRVVGLGDGRERWVEAHGRAFFEGGLAVRFIGTVLDVTEKKMAGEALKRSEERYRAVMEQSTEGIYLLDADSRRLIETNAAFEKMFGYTAGELEGMEIYDLVAHSRENVDANVGRTLELGRVLIGERSYRRKDGTIVEVEIGASTISYDGQKAICATVRDITARKRAGEALKRSEERFRSLVRYASDIIVILDADGTILYESPAVERVLGFRAEERMGTNAFDHLHPEDREPVARRFAELAREPGGRLSAEYRTRSKAGDWRHFEAIGANLLEDPVIRGIVVNSRDVTERYRAEQAMEEIREAERGRIARELHDGVLQDLSYTAQAMEITRMRCEDASLDSDLEEGAEAIRRAARDLREAIYDLRAYRDGTRDIRQLFESLISLNRHRMPRCDFVFDLQDSLPEQLSERGGTELLRIVQEALTNVRRHSGAGRVNVAISSDDETLRAEISDDGRGFDPGALPPGVGTLGMRERTIGLGGRLEVESEPGAGTTVRFIAPLRNLRR</sequence>
<evidence type="ECO:0000259" key="15">
    <source>
        <dbReference type="PROSITE" id="PS50113"/>
    </source>
</evidence>
<dbReference type="Pfam" id="PF13426">
    <property type="entry name" value="PAS_9"/>
    <property type="match status" value="2"/>
</dbReference>
<dbReference type="CDD" id="cd00130">
    <property type="entry name" value="PAS"/>
    <property type="match status" value="4"/>
</dbReference>
<evidence type="ECO:0000256" key="2">
    <source>
        <dbReference type="ARBA" id="ARBA00022553"/>
    </source>
</evidence>
<dbReference type="InterPro" id="IPR003594">
    <property type="entry name" value="HATPase_dom"/>
</dbReference>
<accession>A0A6J4QB72</accession>
<dbReference type="EMBL" id="CADCUT010000210">
    <property type="protein sequence ID" value="CAA9435716.1"/>
    <property type="molecule type" value="Genomic_DNA"/>
</dbReference>
<feature type="domain" description="PAC" evidence="15">
    <location>
        <begin position="775"/>
        <end position="825"/>
    </location>
</feature>
<evidence type="ECO:0000256" key="9">
    <source>
        <dbReference type="ARBA" id="ARBA00023012"/>
    </source>
</evidence>
<dbReference type="InterPro" id="IPR001610">
    <property type="entry name" value="PAC"/>
</dbReference>
<dbReference type="Pfam" id="PF02518">
    <property type="entry name" value="HATPase_c"/>
    <property type="match status" value="1"/>
</dbReference>
<evidence type="ECO:0000256" key="5">
    <source>
        <dbReference type="ARBA" id="ARBA00022741"/>
    </source>
</evidence>
<evidence type="ECO:0000256" key="10">
    <source>
        <dbReference type="ARBA" id="ARBA00023136"/>
    </source>
</evidence>
<feature type="transmembrane region" description="Helical" evidence="12">
    <location>
        <begin position="105"/>
        <end position="125"/>
    </location>
</feature>
<dbReference type="PROSITE" id="PS50113">
    <property type="entry name" value="PAC"/>
    <property type="match status" value="4"/>
</dbReference>
<dbReference type="SMART" id="SM00086">
    <property type="entry name" value="PAC"/>
    <property type="match status" value="5"/>
</dbReference>
<dbReference type="SUPFAM" id="SSF55781">
    <property type="entry name" value="GAF domain-like"/>
    <property type="match status" value="1"/>
</dbReference>
<feature type="transmembrane region" description="Helical" evidence="12">
    <location>
        <begin position="73"/>
        <end position="93"/>
    </location>
</feature>
<dbReference type="GO" id="GO:0005524">
    <property type="term" value="F:ATP binding"/>
    <property type="evidence" value="ECO:0007669"/>
    <property type="project" value="UniProtKB-KW"/>
</dbReference>
<dbReference type="InterPro" id="IPR013655">
    <property type="entry name" value="PAS_fold_3"/>
</dbReference>
<dbReference type="InterPro" id="IPR025201">
    <property type="entry name" value="KdpD_TM"/>
</dbReference>
<dbReference type="PROSITE" id="PS50112">
    <property type="entry name" value="PAS"/>
    <property type="match status" value="5"/>
</dbReference>
<dbReference type="NCBIfam" id="TIGR00229">
    <property type="entry name" value="sensory_box"/>
    <property type="match status" value="5"/>
</dbReference>
<keyword evidence="3" id="KW-0808">Transferase</keyword>
<dbReference type="InterPro" id="IPR011712">
    <property type="entry name" value="Sig_transdc_His_kin_sub3_dim/P"/>
</dbReference>
<keyword evidence="6" id="KW-0418">Kinase</keyword>
<dbReference type="Pfam" id="PF00989">
    <property type="entry name" value="PAS"/>
    <property type="match status" value="1"/>
</dbReference>
<dbReference type="InterPro" id="IPR003018">
    <property type="entry name" value="GAF"/>
</dbReference>
<dbReference type="PANTHER" id="PTHR44757">
    <property type="entry name" value="DIGUANYLATE CYCLASE DGCP"/>
    <property type="match status" value="1"/>
</dbReference>
<name>A0A6J4QB72_9ACTN</name>
<feature type="domain" description="Histidine kinase" evidence="13">
    <location>
        <begin position="959"/>
        <end position="1153"/>
    </location>
</feature>
<dbReference type="Gene3D" id="3.30.565.10">
    <property type="entry name" value="Histidine kinase-like ATPase, C-terminal domain"/>
    <property type="match status" value="1"/>
</dbReference>
<feature type="domain" description="PAS" evidence="14">
    <location>
        <begin position="826"/>
        <end position="896"/>
    </location>
</feature>
<feature type="domain" description="PAC" evidence="15">
    <location>
        <begin position="330"/>
        <end position="384"/>
    </location>
</feature>
<dbReference type="SMART" id="SM00387">
    <property type="entry name" value="HATPase_c"/>
    <property type="match status" value="1"/>
</dbReference>
<evidence type="ECO:0000256" key="4">
    <source>
        <dbReference type="ARBA" id="ARBA00022692"/>
    </source>
</evidence>
<dbReference type="Pfam" id="PF13493">
    <property type="entry name" value="DUF4118"/>
    <property type="match status" value="1"/>
</dbReference>
<evidence type="ECO:0000256" key="7">
    <source>
        <dbReference type="ARBA" id="ARBA00022840"/>
    </source>
</evidence>
<dbReference type="InterPro" id="IPR000014">
    <property type="entry name" value="PAS"/>
</dbReference>
<dbReference type="SUPFAM" id="SSF55874">
    <property type="entry name" value="ATPase domain of HSP90 chaperone/DNA topoisomerase II/histidine kinase"/>
    <property type="match status" value="1"/>
</dbReference>
<keyword evidence="7" id="KW-0067">ATP-binding</keyword>
<evidence type="ECO:0000259" key="14">
    <source>
        <dbReference type="PROSITE" id="PS50112"/>
    </source>
</evidence>
<gene>
    <name evidence="16" type="ORF">AVDCRST_MAG03-3590</name>
</gene>
<feature type="domain" description="PAC" evidence="15">
    <location>
        <begin position="649"/>
        <end position="701"/>
    </location>
</feature>
<dbReference type="FunFam" id="3.30.450.40:FF:000035">
    <property type="entry name" value="PAS sensor protein"/>
    <property type="match status" value="1"/>
</dbReference>
<evidence type="ECO:0000256" key="8">
    <source>
        <dbReference type="ARBA" id="ARBA00022989"/>
    </source>
</evidence>
<evidence type="ECO:0000259" key="13">
    <source>
        <dbReference type="PROSITE" id="PS50109"/>
    </source>
</evidence>
<dbReference type="InterPro" id="IPR005467">
    <property type="entry name" value="His_kinase_dom"/>
</dbReference>
<feature type="domain" description="PAS" evidence="14">
    <location>
        <begin position="702"/>
        <end position="754"/>
    </location>
</feature>
<evidence type="ECO:0000256" key="3">
    <source>
        <dbReference type="ARBA" id="ARBA00022679"/>
    </source>
</evidence>
<feature type="coiled-coil region" evidence="11">
    <location>
        <begin position="549"/>
        <end position="583"/>
    </location>
</feature>
<dbReference type="SMART" id="SM00065">
    <property type="entry name" value="GAF"/>
    <property type="match status" value="1"/>
</dbReference>
<dbReference type="Gene3D" id="1.20.5.1930">
    <property type="match status" value="1"/>
</dbReference>
<keyword evidence="11" id="KW-0175">Coiled coil</keyword>
<dbReference type="Gene3D" id="3.30.450.40">
    <property type="match status" value="1"/>
</dbReference>
<dbReference type="GO" id="GO:0006355">
    <property type="term" value="P:regulation of DNA-templated transcription"/>
    <property type="evidence" value="ECO:0007669"/>
    <property type="project" value="InterPro"/>
</dbReference>
<dbReference type="SUPFAM" id="SSF55785">
    <property type="entry name" value="PYP-like sensor domain (PAS domain)"/>
    <property type="match status" value="5"/>
</dbReference>
<feature type="domain" description="PAS" evidence="14">
    <location>
        <begin position="573"/>
        <end position="644"/>
    </location>
</feature>
<evidence type="ECO:0000256" key="11">
    <source>
        <dbReference type="SAM" id="Coils"/>
    </source>
</evidence>
<keyword evidence="5" id="KW-0547">Nucleotide-binding</keyword>
<evidence type="ECO:0000313" key="16">
    <source>
        <dbReference type="EMBL" id="CAA9435716.1"/>
    </source>
</evidence>
<keyword evidence="2" id="KW-0597">Phosphoprotein</keyword>
<reference evidence="16" key="1">
    <citation type="submission" date="2020-02" db="EMBL/GenBank/DDBJ databases">
        <authorList>
            <person name="Meier V. D."/>
        </authorList>
    </citation>
    <scope>NUCLEOTIDE SEQUENCE</scope>
    <source>
        <strain evidence="16">AVDCRST_MAG03</strain>
    </source>
</reference>
<proteinExistence type="predicted"/>
<dbReference type="GO" id="GO:0046983">
    <property type="term" value="F:protein dimerization activity"/>
    <property type="evidence" value="ECO:0007669"/>
    <property type="project" value="InterPro"/>
</dbReference>
<dbReference type="Pfam" id="PF01590">
    <property type="entry name" value="GAF"/>
    <property type="match status" value="1"/>
</dbReference>
<evidence type="ECO:0000256" key="1">
    <source>
        <dbReference type="ARBA" id="ARBA00004141"/>
    </source>
</evidence>